<dbReference type="SUPFAM" id="SSF52200">
    <property type="entry name" value="Toll/Interleukin receptor TIR domain"/>
    <property type="match status" value="1"/>
</dbReference>
<dbReference type="Pfam" id="PF13676">
    <property type="entry name" value="TIR_2"/>
    <property type="match status" value="1"/>
</dbReference>
<dbReference type="PROSITE" id="PS50104">
    <property type="entry name" value="TIR"/>
    <property type="match status" value="1"/>
</dbReference>
<dbReference type="Gene3D" id="3.40.50.10140">
    <property type="entry name" value="Toll/interleukin-1 receptor homology (TIR) domain"/>
    <property type="match status" value="1"/>
</dbReference>
<sequence>MTAAFGATAYVSYARADEQRVQVVSLLHQDFVGEWVHLKVDANEVQPRESFEDFIGKIGGADCVVVMFSDSYLRSFYCMLELTRIMQQGDAVKRVYPVFVEEGFRLDGARQQWKNYWQEKSDRWHEQGHDEPDEITDAYGSVVECSEILANLDAIFDAFARRLAGQVPACNAAIIAWVKQTYFQRIQGNPVFRKSIQYLRGCHDKTRNTLHVVVNEYLAERQGDSESLSDKPEQLIPYLVQLPIPELLKIFNTAQEFVGEQDWDNALVKRCLEELSKLLQYLVPLLFQPEAVKHLQVRRDDASRGIVVIPCASEVSAEILMAGLDKRAADFDYQTLGSGQTTLRPGKYCLPLPPESGIAGVGSYLKDTELDLAQKMGLDTIDETLFHRFVNEQGVDAQERHLLVKDELEFLKNEGKPGYYWILRTDERGSSQRWSALAEVLSKRYPEILLLSLDTRQLREERRFFRMLHEVVPRHLTFKGQA</sequence>
<protein>
    <recommendedName>
        <fullName evidence="1">TIR domain-containing protein</fullName>
    </recommendedName>
</protein>
<evidence type="ECO:0000313" key="3">
    <source>
        <dbReference type="Proteomes" id="UP000192491"/>
    </source>
</evidence>
<dbReference type="AlphaFoldDB" id="A0A1Y1QMN6"/>
<dbReference type="EMBL" id="MTEJ01000149">
    <property type="protein sequence ID" value="OQX09231.1"/>
    <property type="molecule type" value="Genomic_DNA"/>
</dbReference>
<comment type="caution">
    <text evidence="2">The sequence shown here is derived from an EMBL/GenBank/DDBJ whole genome shotgun (WGS) entry which is preliminary data.</text>
</comment>
<dbReference type="InterPro" id="IPR000157">
    <property type="entry name" value="TIR_dom"/>
</dbReference>
<proteinExistence type="predicted"/>
<gene>
    <name evidence="2" type="ORF">BWK73_23305</name>
</gene>
<evidence type="ECO:0000313" key="2">
    <source>
        <dbReference type="EMBL" id="OQX09231.1"/>
    </source>
</evidence>
<dbReference type="Proteomes" id="UP000192491">
    <property type="component" value="Unassembled WGS sequence"/>
</dbReference>
<reference evidence="2 3" key="1">
    <citation type="submission" date="2017-01" db="EMBL/GenBank/DDBJ databases">
        <title>Novel large sulfur bacteria in the metagenomes of groundwater-fed chemosynthetic microbial mats in the Lake Huron basin.</title>
        <authorList>
            <person name="Sharrar A.M."/>
            <person name="Flood B.E."/>
            <person name="Bailey J.V."/>
            <person name="Jones D.S."/>
            <person name="Biddanda B."/>
            <person name="Ruberg S.A."/>
            <person name="Marcus D.N."/>
            <person name="Dick G.J."/>
        </authorList>
    </citation>
    <scope>NUCLEOTIDE SEQUENCE [LARGE SCALE GENOMIC DNA]</scope>
    <source>
        <strain evidence="2">A8</strain>
    </source>
</reference>
<feature type="domain" description="TIR" evidence="1">
    <location>
        <begin position="5"/>
        <end position="142"/>
    </location>
</feature>
<evidence type="ECO:0000259" key="1">
    <source>
        <dbReference type="PROSITE" id="PS50104"/>
    </source>
</evidence>
<dbReference type="GO" id="GO:0007165">
    <property type="term" value="P:signal transduction"/>
    <property type="evidence" value="ECO:0007669"/>
    <property type="project" value="InterPro"/>
</dbReference>
<dbReference type="InterPro" id="IPR035897">
    <property type="entry name" value="Toll_tir_struct_dom_sf"/>
</dbReference>
<organism evidence="2 3">
    <name type="scientific">Thiothrix lacustris</name>
    <dbReference type="NCBI Taxonomy" id="525917"/>
    <lineage>
        <taxon>Bacteria</taxon>
        <taxon>Pseudomonadati</taxon>
        <taxon>Pseudomonadota</taxon>
        <taxon>Gammaproteobacteria</taxon>
        <taxon>Thiotrichales</taxon>
        <taxon>Thiotrichaceae</taxon>
        <taxon>Thiothrix</taxon>
    </lineage>
</organism>
<name>A0A1Y1QMN6_9GAMM</name>
<accession>A0A1Y1QMN6</accession>